<dbReference type="AlphaFoldDB" id="A0A849K2C1"/>
<dbReference type="Gene3D" id="3.90.226.10">
    <property type="entry name" value="2-enoyl-CoA Hydratase, Chain A, domain 1"/>
    <property type="match status" value="1"/>
</dbReference>
<dbReference type="PANTHER" id="PTHR11941">
    <property type="entry name" value="ENOYL-COA HYDRATASE-RELATED"/>
    <property type="match status" value="1"/>
</dbReference>
<comment type="similarity">
    <text evidence="1 2">Belongs to the enoyl-CoA hydratase/isomerase family.</text>
</comment>
<dbReference type="PANTHER" id="PTHR11941:SF54">
    <property type="entry name" value="ENOYL-COA HYDRATASE, MITOCHONDRIAL"/>
    <property type="match status" value="1"/>
</dbReference>
<dbReference type="SUPFAM" id="SSF52096">
    <property type="entry name" value="ClpP/crotonase"/>
    <property type="match status" value="1"/>
</dbReference>
<proteinExistence type="inferred from homology"/>
<dbReference type="EC" id="4.2.1.17" evidence="3"/>
<evidence type="ECO:0000256" key="1">
    <source>
        <dbReference type="ARBA" id="ARBA00005254"/>
    </source>
</evidence>
<dbReference type="InterPro" id="IPR018376">
    <property type="entry name" value="Enoyl-CoA_hyd/isom_CS"/>
</dbReference>
<protein>
    <submittedName>
        <fullName evidence="3">Enoyl-CoA hydratase</fullName>
        <ecNumber evidence="3">4.2.1.17</ecNumber>
    </submittedName>
</protein>
<reference evidence="3 4" key="1">
    <citation type="submission" date="2020-05" db="EMBL/GenBank/DDBJ databases">
        <authorList>
            <person name="Khan S.A."/>
            <person name="Jeon C.O."/>
            <person name="Chun B.H."/>
        </authorList>
    </citation>
    <scope>NUCLEOTIDE SEQUENCE [LARGE SCALE GENOMIC DNA]</scope>
    <source>
        <strain evidence="3 4">B156</strain>
    </source>
</reference>
<dbReference type="Pfam" id="PF00378">
    <property type="entry name" value="ECH_1"/>
    <property type="match status" value="1"/>
</dbReference>
<evidence type="ECO:0000313" key="3">
    <source>
        <dbReference type="EMBL" id="NNU42642.1"/>
    </source>
</evidence>
<dbReference type="GO" id="GO:0006635">
    <property type="term" value="P:fatty acid beta-oxidation"/>
    <property type="evidence" value="ECO:0007669"/>
    <property type="project" value="TreeGrafter"/>
</dbReference>
<comment type="caution">
    <text evidence="3">The sequence shown here is derived from an EMBL/GenBank/DDBJ whole genome shotgun (WGS) entry which is preliminary data.</text>
</comment>
<keyword evidence="3" id="KW-0456">Lyase</keyword>
<reference evidence="3 4" key="2">
    <citation type="submission" date="2020-06" db="EMBL/GenBank/DDBJ databases">
        <title>Ramlibacter rhizophilus sp. nov., isolated from rhizosphere soil of national flower Mugunghwa from South Korea.</title>
        <authorList>
            <person name="Zheng-Fei Y."/>
            <person name="Huan T."/>
        </authorList>
    </citation>
    <scope>NUCLEOTIDE SEQUENCE [LARGE SCALE GENOMIC DNA]</scope>
    <source>
        <strain evidence="3 4">B156</strain>
    </source>
</reference>
<dbReference type="RefSeq" id="WP_171556985.1">
    <property type="nucleotide sequence ID" value="NZ_JABFCS010000001.1"/>
</dbReference>
<dbReference type="NCBIfam" id="NF004781">
    <property type="entry name" value="PRK06127.1"/>
    <property type="match status" value="1"/>
</dbReference>
<evidence type="ECO:0000256" key="2">
    <source>
        <dbReference type="RuleBase" id="RU003707"/>
    </source>
</evidence>
<dbReference type="CDD" id="cd06558">
    <property type="entry name" value="crotonase-like"/>
    <property type="match status" value="1"/>
</dbReference>
<evidence type="ECO:0000313" key="4">
    <source>
        <dbReference type="Proteomes" id="UP000552954"/>
    </source>
</evidence>
<gene>
    <name evidence="3" type="ORF">HK415_04830</name>
</gene>
<dbReference type="EMBL" id="JABFCS010000001">
    <property type="protein sequence ID" value="NNU42642.1"/>
    <property type="molecule type" value="Genomic_DNA"/>
</dbReference>
<dbReference type="PROSITE" id="PS00166">
    <property type="entry name" value="ENOYL_COA_HYDRATASE"/>
    <property type="match status" value="1"/>
</dbReference>
<name>A0A849K2C1_9BURK</name>
<dbReference type="Proteomes" id="UP000552954">
    <property type="component" value="Unassembled WGS sequence"/>
</dbReference>
<sequence>MKLQTDRMIAQKDGGIGWITFNNPARHNAVSLPMWQGLFDAVSAFAEDPEVRVIVLKGAGEKAFVSGADISEFEEKRSSQQTIEAYNAVSHRATATLHNVNKPTIAMIRGYCVGGGVSVALSCDMRIAAEGSTFAVPAAKLGLGYEFDGVRKLVDVVGPSFAREIFYTARQFSAQEAVTMGLVNRLVPVDGLESYVRDYAGTIAANAPLTVGSIKTLVAQALKDESQRDDALCEAVVRRCFESADYVEGRTAFMEKRKPKFTGR</sequence>
<dbReference type="InterPro" id="IPR029045">
    <property type="entry name" value="ClpP/crotonase-like_dom_sf"/>
</dbReference>
<dbReference type="GO" id="GO:0004300">
    <property type="term" value="F:enoyl-CoA hydratase activity"/>
    <property type="evidence" value="ECO:0007669"/>
    <property type="project" value="UniProtKB-EC"/>
</dbReference>
<dbReference type="InterPro" id="IPR001753">
    <property type="entry name" value="Enoyl-CoA_hydra/iso"/>
</dbReference>
<keyword evidence="4" id="KW-1185">Reference proteome</keyword>
<organism evidence="3 4">
    <name type="scientific">Ramlibacter montanisoli</name>
    <dbReference type="NCBI Taxonomy" id="2732512"/>
    <lineage>
        <taxon>Bacteria</taxon>
        <taxon>Pseudomonadati</taxon>
        <taxon>Pseudomonadota</taxon>
        <taxon>Betaproteobacteria</taxon>
        <taxon>Burkholderiales</taxon>
        <taxon>Comamonadaceae</taxon>
        <taxon>Ramlibacter</taxon>
    </lineage>
</organism>
<accession>A0A849K2C1</accession>